<dbReference type="CDD" id="cd08440">
    <property type="entry name" value="PBP2_LTTR_like_4"/>
    <property type="match status" value="1"/>
</dbReference>
<gene>
    <name evidence="6" type="ORF">LDJ79_22760</name>
</gene>
<dbReference type="PRINTS" id="PR00039">
    <property type="entry name" value="HTHLYSR"/>
</dbReference>
<keyword evidence="7" id="KW-1185">Reference proteome</keyword>
<comment type="caution">
    <text evidence="6">The sequence shown here is derived from an EMBL/GenBank/DDBJ whole genome shotgun (WGS) entry which is preliminary data.</text>
</comment>
<evidence type="ECO:0000259" key="5">
    <source>
        <dbReference type="PROSITE" id="PS50931"/>
    </source>
</evidence>
<dbReference type="PANTHER" id="PTHR30419">
    <property type="entry name" value="HTH-TYPE TRANSCRIPTIONAL REGULATOR YBHD"/>
    <property type="match status" value="1"/>
</dbReference>
<evidence type="ECO:0000256" key="2">
    <source>
        <dbReference type="ARBA" id="ARBA00023015"/>
    </source>
</evidence>
<dbReference type="InterPro" id="IPR036390">
    <property type="entry name" value="WH_DNA-bd_sf"/>
</dbReference>
<dbReference type="PANTHER" id="PTHR30419:SF8">
    <property type="entry name" value="NITROGEN ASSIMILATION TRANSCRIPTIONAL ACTIVATOR-RELATED"/>
    <property type="match status" value="1"/>
</dbReference>
<evidence type="ECO:0000256" key="4">
    <source>
        <dbReference type="ARBA" id="ARBA00023163"/>
    </source>
</evidence>
<accession>A0ABS7YVC8</accession>
<dbReference type="InterPro" id="IPR005119">
    <property type="entry name" value="LysR_subst-bd"/>
</dbReference>
<dbReference type="Gene3D" id="1.10.10.10">
    <property type="entry name" value="Winged helix-like DNA-binding domain superfamily/Winged helix DNA-binding domain"/>
    <property type="match status" value="1"/>
</dbReference>
<dbReference type="InterPro" id="IPR050950">
    <property type="entry name" value="HTH-type_LysR_regulators"/>
</dbReference>
<evidence type="ECO:0000256" key="3">
    <source>
        <dbReference type="ARBA" id="ARBA00023125"/>
    </source>
</evidence>
<feature type="domain" description="HTH lysR-type" evidence="5">
    <location>
        <begin position="1"/>
        <end position="60"/>
    </location>
</feature>
<dbReference type="SUPFAM" id="SSF53850">
    <property type="entry name" value="Periplasmic binding protein-like II"/>
    <property type="match status" value="1"/>
</dbReference>
<keyword evidence="2" id="KW-0805">Transcription regulation</keyword>
<comment type="similarity">
    <text evidence="1">Belongs to the LysR transcriptional regulatory family.</text>
</comment>
<sequence>MNISSRQLDAFLKVAELESFTEAAEQLHLTQPSLSSQIRQLENTLRIKLFERTTRKVVLTEAGHTFFPAAERTLMRLHSALKDMHNLADGQTGRVSFAALLTVGASLIPAAMAQFQQHYPRITLEYIEESDDPIYKQVQSGDIDFGIGTLPKPIDEIGFTPIYKDYLYFVCSPRHHLSSKREVSWQEIVENPFIAMPRGTSMRMLMERGFAMTDVMLEPMQTAVYQSTILGMVANDIGVSVLPSSLKLMFERNDVCLIPIKERLYREIGLMVSNKQPLSSAAQRLVDVILDIVGKNRNLLPRPD</sequence>
<dbReference type="EMBL" id="JAIWIU010000224">
    <property type="protein sequence ID" value="MCA2018952.1"/>
    <property type="molecule type" value="Genomic_DNA"/>
</dbReference>
<dbReference type="SUPFAM" id="SSF46785">
    <property type="entry name" value="Winged helix' DNA-binding domain"/>
    <property type="match status" value="1"/>
</dbReference>
<dbReference type="Gene3D" id="3.40.190.290">
    <property type="match status" value="1"/>
</dbReference>
<protein>
    <submittedName>
        <fullName evidence="6">LysR family transcriptional regulator</fullName>
    </submittedName>
</protein>
<dbReference type="Pfam" id="PF00126">
    <property type="entry name" value="HTH_1"/>
    <property type="match status" value="1"/>
</dbReference>
<dbReference type="InterPro" id="IPR036388">
    <property type="entry name" value="WH-like_DNA-bd_sf"/>
</dbReference>
<keyword evidence="4" id="KW-0804">Transcription</keyword>
<evidence type="ECO:0000313" key="6">
    <source>
        <dbReference type="EMBL" id="MCA2018952.1"/>
    </source>
</evidence>
<evidence type="ECO:0000313" key="7">
    <source>
        <dbReference type="Proteomes" id="UP001199044"/>
    </source>
</evidence>
<name>A0ABS7YVC8_9VIBR</name>
<dbReference type="InterPro" id="IPR000847">
    <property type="entry name" value="LysR_HTH_N"/>
</dbReference>
<dbReference type="Proteomes" id="UP001199044">
    <property type="component" value="Unassembled WGS sequence"/>
</dbReference>
<organism evidence="6 7">
    <name type="scientific">Vibrio tritonius</name>
    <dbReference type="NCBI Taxonomy" id="1435069"/>
    <lineage>
        <taxon>Bacteria</taxon>
        <taxon>Pseudomonadati</taxon>
        <taxon>Pseudomonadota</taxon>
        <taxon>Gammaproteobacteria</taxon>
        <taxon>Vibrionales</taxon>
        <taxon>Vibrionaceae</taxon>
        <taxon>Vibrio</taxon>
    </lineage>
</organism>
<reference evidence="7" key="1">
    <citation type="submission" date="2023-07" db="EMBL/GenBank/DDBJ databases">
        <title>Molecular identification of indigenous halophilic bacteria isolated from red sea cost, biodegradation of synthetic dyes and assessment of degraded metabolite toxicity.</title>
        <authorList>
            <person name="Chaieb K."/>
            <person name="Altayb H.N."/>
        </authorList>
    </citation>
    <scope>NUCLEOTIDE SEQUENCE [LARGE SCALE GENOMIC DNA]</scope>
    <source>
        <strain evidence="7">K20</strain>
    </source>
</reference>
<dbReference type="RefSeq" id="WP_225252227.1">
    <property type="nucleotide sequence ID" value="NZ_JAIWIU010000224.1"/>
</dbReference>
<proteinExistence type="inferred from homology"/>
<dbReference type="PROSITE" id="PS50931">
    <property type="entry name" value="HTH_LYSR"/>
    <property type="match status" value="1"/>
</dbReference>
<keyword evidence="3" id="KW-0238">DNA-binding</keyword>
<evidence type="ECO:0000256" key="1">
    <source>
        <dbReference type="ARBA" id="ARBA00009437"/>
    </source>
</evidence>
<dbReference type="Pfam" id="PF03466">
    <property type="entry name" value="LysR_substrate"/>
    <property type="match status" value="1"/>
</dbReference>